<dbReference type="PANTHER" id="PTHR15681:SF1">
    <property type="entry name" value="MAD2L1-BINDING PROTEIN"/>
    <property type="match status" value="1"/>
</dbReference>
<reference evidence="1" key="1">
    <citation type="submission" date="2013-04" db="EMBL/GenBank/DDBJ databases">
        <authorList>
            <person name="Qu J."/>
            <person name="Murali S.C."/>
            <person name="Bandaranaike D."/>
            <person name="Bellair M."/>
            <person name="Blankenburg K."/>
            <person name="Chao H."/>
            <person name="Dinh H."/>
            <person name="Doddapaneni H."/>
            <person name="Downs B."/>
            <person name="Dugan-Rocha S."/>
            <person name="Elkadiri S."/>
            <person name="Gnanaolivu R.D."/>
            <person name="Hernandez B."/>
            <person name="Javaid M."/>
            <person name="Jayaseelan J.C."/>
            <person name="Lee S."/>
            <person name="Li M."/>
            <person name="Ming W."/>
            <person name="Munidasa M."/>
            <person name="Muniz J."/>
            <person name="Nguyen L."/>
            <person name="Ongeri F."/>
            <person name="Osuji N."/>
            <person name="Pu L.-L."/>
            <person name="Puazo M."/>
            <person name="Qu C."/>
            <person name="Quiroz J."/>
            <person name="Raj R."/>
            <person name="Weissenberger G."/>
            <person name="Xin Y."/>
            <person name="Zou X."/>
            <person name="Han Y."/>
            <person name="Richards S."/>
            <person name="Worley K."/>
            <person name="Muzny D."/>
            <person name="Gibbs R."/>
        </authorList>
    </citation>
    <scope>NUCLEOTIDE SEQUENCE</scope>
    <source>
        <strain evidence="1">Sampled in the wild</strain>
    </source>
</reference>
<dbReference type="OrthoDB" id="6334764at2759"/>
<dbReference type="Gene3D" id="3.30.900.20">
    <property type="match status" value="1"/>
</dbReference>
<dbReference type="InterPro" id="IPR009511">
    <property type="entry name" value="MAD1/Cdc20-bound-Mad2-bd"/>
</dbReference>
<dbReference type="GO" id="GO:0007096">
    <property type="term" value="P:regulation of exit from mitosis"/>
    <property type="evidence" value="ECO:0007669"/>
    <property type="project" value="InterPro"/>
</dbReference>
<name>A0A8K0KF79_LADFU</name>
<gene>
    <name evidence="1" type="ORF">J437_LFUL003857</name>
</gene>
<reference evidence="1" key="2">
    <citation type="submission" date="2017-10" db="EMBL/GenBank/DDBJ databases">
        <title>Ladona fulva Genome sequencing and assembly.</title>
        <authorList>
            <person name="Murali S."/>
            <person name="Richards S."/>
            <person name="Bandaranaike D."/>
            <person name="Bellair M."/>
            <person name="Blankenburg K."/>
            <person name="Chao H."/>
            <person name="Dinh H."/>
            <person name="Doddapaneni H."/>
            <person name="Dugan-Rocha S."/>
            <person name="Elkadiri S."/>
            <person name="Gnanaolivu R."/>
            <person name="Hernandez B."/>
            <person name="Skinner E."/>
            <person name="Javaid M."/>
            <person name="Lee S."/>
            <person name="Li M."/>
            <person name="Ming W."/>
            <person name="Munidasa M."/>
            <person name="Muniz J."/>
            <person name="Nguyen L."/>
            <person name="Hughes D."/>
            <person name="Osuji N."/>
            <person name="Pu L.-L."/>
            <person name="Puazo M."/>
            <person name="Qu C."/>
            <person name="Quiroz J."/>
            <person name="Raj R."/>
            <person name="Weissenberger G."/>
            <person name="Xin Y."/>
            <person name="Zou X."/>
            <person name="Han Y."/>
            <person name="Worley K."/>
            <person name="Muzny D."/>
            <person name="Gibbs R."/>
        </authorList>
    </citation>
    <scope>NUCLEOTIDE SEQUENCE</scope>
    <source>
        <strain evidence="1">Sampled in the wild</strain>
    </source>
</reference>
<evidence type="ECO:0000313" key="2">
    <source>
        <dbReference type="Proteomes" id="UP000792457"/>
    </source>
</evidence>
<keyword evidence="2" id="KW-1185">Reference proteome</keyword>
<dbReference type="PANTHER" id="PTHR15681">
    <property type="entry name" value="MAD2L1-BINDING PROTEIN"/>
    <property type="match status" value="1"/>
</dbReference>
<dbReference type="Pfam" id="PF06581">
    <property type="entry name" value="p31comet"/>
    <property type="match status" value="1"/>
</dbReference>
<organism evidence="1 2">
    <name type="scientific">Ladona fulva</name>
    <name type="common">Scarce chaser dragonfly</name>
    <name type="synonym">Libellula fulva</name>
    <dbReference type="NCBI Taxonomy" id="123851"/>
    <lineage>
        <taxon>Eukaryota</taxon>
        <taxon>Metazoa</taxon>
        <taxon>Ecdysozoa</taxon>
        <taxon>Arthropoda</taxon>
        <taxon>Hexapoda</taxon>
        <taxon>Insecta</taxon>
        <taxon>Pterygota</taxon>
        <taxon>Palaeoptera</taxon>
        <taxon>Odonata</taxon>
        <taxon>Epiprocta</taxon>
        <taxon>Anisoptera</taxon>
        <taxon>Libelluloidea</taxon>
        <taxon>Libellulidae</taxon>
        <taxon>Ladona</taxon>
    </lineage>
</organism>
<evidence type="ECO:0000313" key="1">
    <source>
        <dbReference type="EMBL" id="KAG8233785.1"/>
    </source>
</evidence>
<dbReference type="Proteomes" id="UP000792457">
    <property type="component" value="Unassembled WGS sequence"/>
</dbReference>
<accession>A0A8K0KF79</accession>
<comment type="caution">
    <text evidence="1">The sequence shown here is derived from an EMBL/GenBank/DDBJ whole genome shotgun (WGS) entry which is preliminary data.</text>
</comment>
<dbReference type="InterPro" id="IPR053729">
    <property type="entry name" value="MAD2L1BP_domain_sf"/>
</dbReference>
<protein>
    <submittedName>
        <fullName evidence="1">Uncharacterized protein</fullName>
    </submittedName>
</protein>
<dbReference type="GO" id="GO:0005634">
    <property type="term" value="C:nucleus"/>
    <property type="evidence" value="ECO:0007669"/>
    <property type="project" value="InterPro"/>
</dbReference>
<dbReference type="AlphaFoldDB" id="A0A8K0KF79"/>
<proteinExistence type="predicted"/>
<dbReference type="EMBL" id="KZ308746">
    <property type="protein sequence ID" value="KAG8233785.1"/>
    <property type="molecule type" value="Genomic_DNA"/>
</dbReference>
<sequence>MPTLRKMVGRNMKNCDQAVVDIQLEENLTSSSCSKVVSEIIKYLAYQKQQIPYPFEQLKLLVNKSKLAGEQETIGKSVKRRCLQLERHHSKATDAVDTLENIFKNIEAEFMISDEDGIGRVEEVVVMFGATPVTPKDVFRIQLPPVKFHSVFDTPKPPSRKTMVQLLRCLLESEDLNSIISQPIAITNAFVFFKRKSASDKLSNASGGGKRWFLPRENFRLPQKGRQAVLKIDCLPQPPQINVESPLAHPLGNISDLEDELSSSQTSMQSKNEQAKATGFLDSHPITNLFSTHLVFKSNVLEKNDCSIGSTDIVSVVEREVESLVEVVLDSIEDLSKPMEELNIGSQRTDTNFEEVNYIEWFEARVPLRGFKDYVVNGISAINA</sequence>